<organism evidence="1 2">
    <name type="scientific">Xenorhabdus eapokensis</name>
    <dbReference type="NCBI Taxonomy" id="1873482"/>
    <lineage>
        <taxon>Bacteria</taxon>
        <taxon>Pseudomonadati</taxon>
        <taxon>Pseudomonadota</taxon>
        <taxon>Gammaproteobacteria</taxon>
        <taxon>Enterobacterales</taxon>
        <taxon>Morganellaceae</taxon>
        <taxon>Xenorhabdus</taxon>
    </lineage>
</organism>
<accession>A0A1Q5TNL4</accession>
<dbReference type="RefSeq" id="WP_074024314.1">
    <property type="nucleotide sequence ID" value="NZ_CAWNAG010000113.1"/>
</dbReference>
<protein>
    <recommendedName>
        <fullName evidence="3">Beta-ketoacyl synthase N-terminal domain-containing protein</fullName>
    </recommendedName>
</protein>
<dbReference type="STRING" id="1873482.Xedl_02661"/>
<reference evidence="1 2" key="1">
    <citation type="submission" date="2016-09" db="EMBL/GenBank/DDBJ databases">
        <title>Xenorhabdus thuongxuanensis sp. nov. and Xenorhabdus eapokensis sp. nov., isolated from Steinernema species.</title>
        <authorList>
            <person name="Kaempfer P."/>
            <person name="Tobias N.J."/>
            <person name="Phan Ke L."/>
            <person name="Bode H.B."/>
            <person name="Glaeser S.P."/>
        </authorList>
    </citation>
    <scope>NUCLEOTIDE SEQUENCE [LARGE SCALE GENOMIC DNA]</scope>
    <source>
        <strain evidence="1 2">DL20</strain>
    </source>
</reference>
<proteinExistence type="predicted"/>
<dbReference type="OrthoDB" id="3970668at2"/>
<dbReference type="Proteomes" id="UP000186268">
    <property type="component" value="Unassembled WGS sequence"/>
</dbReference>
<dbReference type="AlphaFoldDB" id="A0A1Q5TNL4"/>
<comment type="caution">
    <text evidence="1">The sequence shown here is derived from an EMBL/GenBank/DDBJ whole genome shotgun (WGS) entry which is preliminary data.</text>
</comment>
<evidence type="ECO:0000313" key="1">
    <source>
        <dbReference type="EMBL" id="OKP01818.1"/>
    </source>
</evidence>
<dbReference type="EMBL" id="MKGQ01000020">
    <property type="protein sequence ID" value="OKP01818.1"/>
    <property type="molecule type" value="Genomic_DNA"/>
</dbReference>
<name>A0A1Q5TNL4_9GAMM</name>
<sequence>MENKIIKLVNYNITTPCHLFNSLNDEKDGNELIKNAKLRRFYSTGTKKGIISTRRALIASGLNISDPKIKFGLYTTQYGYLHPLPSELLPEYEQAKAHHSKHIYQTIWECERVNPFLITLSLSNNLLGILSQELNLQCDCAAFLRGNLGLLSAFSEAELCLNNHLIDYALVVASGIGSITQDIQSEFSGGSIEFGATFILTRVENQTPQGNSHLIDIPYLYQNYSERNYAAETLFFIKDIADRIKPHRQVETVN</sequence>
<evidence type="ECO:0000313" key="2">
    <source>
        <dbReference type="Proteomes" id="UP000186268"/>
    </source>
</evidence>
<gene>
    <name evidence="1" type="ORF">Xedl_02661</name>
</gene>
<evidence type="ECO:0008006" key="3">
    <source>
        <dbReference type="Google" id="ProtNLM"/>
    </source>
</evidence>
<keyword evidence="2" id="KW-1185">Reference proteome</keyword>